<evidence type="ECO:0000313" key="2">
    <source>
        <dbReference type="EMBL" id="JAT25859.1"/>
    </source>
</evidence>
<evidence type="ECO:0000256" key="1">
    <source>
        <dbReference type="SAM" id="MobiDB-lite"/>
    </source>
</evidence>
<organism evidence="2">
    <name type="scientific">Graphocephala atropunctata</name>
    <dbReference type="NCBI Taxonomy" id="36148"/>
    <lineage>
        <taxon>Eukaryota</taxon>
        <taxon>Metazoa</taxon>
        <taxon>Ecdysozoa</taxon>
        <taxon>Arthropoda</taxon>
        <taxon>Hexapoda</taxon>
        <taxon>Insecta</taxon>
        <taxon>Pterygota</taxon>
        <taxon>Neoptera</taxon>
        <taxon>Paraneoptera</taxon>
        <taxon>Hemiptera</taxon>
        <taxon>Auchenorrhyncha</taxon>
        <taxon>Membracoidea</taxon>
        <taxon>Cicadellidae</taxon>
        <taxon>Cicadellinae</taxon>
        <taxon>Cicadellini</taxon>
        <taxon>Graphocephala</taxon>
    </lineage>
</organism>
<feature type="region of interest" description="Disordered" evidence="1">
    <location>
        <begin position="235"/>
        <end position="292"/>
    </location>
</feature>
<feature type="region of interest" description="Disordered" evidence="1">
    <location>
        <begin position="1"/>
        <end position="110"/>
    </location>
</feature>
<proteinExistence type="predicted"/>
<accession>A0A1B6LQJ5</accession>
<dbReference type="AlphaFoldDB" id="A0A1B6LQJ5"/>
<name>A0A1B6LQJ5_9HEMI</name>
<feature type="compositionally biased region" description="Polar residues" evidence="1">
    <location>
        <begin position="264"/>
        <end position="289"/>
    </location>
</feature>
<protein>
    <submittedName>
        <fullName evidence="2">Uncharacterized protein</fullName>
    </submittedName>
</protein>
<sequence>TSETSTSETSTSETSTSATSISLTSTSSTTTSKPTISTTSTSATSTSSTSTSAPIISSTSISAPSISSTSTSSTTTSKPTISTTSTSITSTCATSTSPHNTHATSISASSTTIIPRSESITTSIADSTSLSSLSLSTISSTITIPSAPTTYFTESTTASTITRTPLNVYPTFNSSKRSSVSQIYHSTLTTTSEPKFTPSTSKATFSLIDTTSSIRITAHSASPNYKNVEDAVAKTNETRSHKSGNLEILHPVTDKQLNDEDKSISSTLTTPNLLYSTSPNDKTSELSKGSSRRNETFNTFTILLPKLTTKSPQTQYSKKLVIYPYKKGNYLFLPPKLKNSCRNNNDCVRVQRIEYSDYKPLQSHYLKSKSYKFLASIVENQSKDSHRNGEYLEVDTVNENEWYQQRTTGTVEK</sequence>
<dbReference type="EMBL" id="GEBQ01014118">
    <property type="protein sequence ID" value="JAT25859.1"/>
    <property type="molecule type" value="Transcribed_RNA"/>
</dbReference>
<reference evidence="2" key="1">
    <citation type="submission" date="2015-11" db="EMBL/GenBank/DDBJ databases">
        <title>De novo transcriptome assembly of four potential Pierce s Disease insect vectors from Arizona vineyards.</title>
        <authorList>
            <person name="Tassone E.E."/>
        </authorList>
    </citation>
    <scope>NUCLEOTIDE SEQUENCE</scope>
</reference>
<gene>
    <name evidence="2" type="ORF">g.9118</name>
</gene>
<feature type="compositionally biased region" description="Basic and acidic residues" evidence="1">
    <location>
        <begin position="252"/>
        <end position="263"/>
    </location>
</feature>
<feature type="non-terminal residue" evidence="2">
    <location>
        <position position="1"/>
    </location>
</feature>